<sequence length="412" mass="46966">MEVINKLDKEFGSKFVYDKDKIVKYFKLLKWYSIDPSIADKSQEPLGFFYAKDKEDISELLEICNSERIPIVPKSFATTNFGQLVLFKPSIILDMQNFEKKIEIVDDNYVEFSSGAKVIDVLNYLRKRGKDLRVYPSSFYMSSLAGFISGGSGGTGSYQYGYYFENDGLRKAKIIGPTGEYELKGKEALAVSQAAGSNGIILEGEMAIIDYLDWKDQIVRFENLYDSIKFVKNLKGNVRRVAIEDGETLDLVMKGKIDVGKWNVVLSSYESIGEEIEDLKIVEKLAGSGIYVLIRNLNVLKNYSHDALVHIPLNKFAEIVKPIKDKLGNKVLIHGDVEKIKGEYIVDTTIMTEREYISLIDDILYYNGIKIPFKPPTLVINEWLNDKEKLELMRKYKKIVDPYNILNPGKLI</sequence>
<dbReference type="EMBL" id="CP029288">
    <property type="protein sequence ID" value="AWR96842.1"/>
    <property type="molecule type" value="Genomic_DNA"/>
</dbReference>
<keyword evidence="2" id="KW-0285">Flavoprotein</keyword>
<evidence type="ECO:0000256" key="3">
    <source>
        <dbReference type="ARBA" id="ARBA00022827"/>
    </source>
</evidence>
<dbReference type="Gene3D" id="3.30.465.10">
    <property type="match status" value="1"/>
</dbReference>
<dbReference type="GO" id="GO:1903457">
    <property type="term" value="P:lactate catabolic process"/>
    <property type="evidence" value="ECO:0007669"/>
    <property type="project" value="TreeGrafter"/>
</dbReference>
<dbReference type="SUPFAM" id="SSF56176">
    <property type="entry name" value="FAD-binding/transporter-associated domain-like"/>
    <property type="match status" value="1"/>
</dbReference>
<dbReference type="Gene3D" id="1.10.45.10">
    <property type="entry name" value="Vanillyl-alcohol Oxidase, Chain A, domain 4"/>
    <property type="match status" value="1"/>
</dbReference>
<evidence type="ECO:0000313" key="7">
    <source>
        <dbReference type="Proteomes" id="UP000248410"/>
    </source>
</evidence>
<dbReference type="OrthoDB" id="26910at2157"/>
<dbReference type="InterPro" id="IPR016166">
    <property type="entry name" value="FAD-bd_PCMH"/>
</dbReference>
<dbReference type="PROSITE" id="PS51387">
    <property type="entry name" value="FAD_PCMH"/>
    <property type="match status" value="1"/>
</dbReference>
<keyword evidence="7" id="KW-1185">Reference proteome</keyword>
<dbReference type="GO" id="GO:0071949">
    <property type="term" value="F:FAD binding"/>
    <property type="evidence" value="ECO:0007669"/>
    <property type="project" value="InterPro"/>
</dbReference>
<protein>
    <submittedName>
        <fullName evidence="6">FAD-linked oxidase</fullName>
    </submittedName>
</protein>
<dbReference type="Proteomes" id="UP000248410">
    <property type="component" value="Chromosome"/>
</dbReference>
<dbReference type="Pfam" id="PF02913">
    <property type="entry name" value="FAD-oxidase_C"/>
    <property type="match status" value="1"/>
</dbReference>
<keyword evidence="4" id="KW-0560">Oxidoreductase</keyword>
<dbReference type="PANTHER" id="PTHR11748">
    <property type="entry name" value="D-LACTATE DEHYDROGENASE"/>
    <property type="match status" value="1"/>
</dbReference>
<dbReference type="InterPro" id="IPR004113">
    <property type="entry name" value="FAD-bd_oxidored_4_C"/>
</dbReference>
<reference evidence="6 7" key="1">
    <citation type="submission" date="2018-05" db="EMBL/GenBank/DDBJ databases">
        <title>Complete Genome Sequences of Extremely Thermoacidophilic, Metal-Mobilizing Type-Strain Members of the Archaeal Family Sulfolobaceae: Acidianus brierleyi DSM-1651T, Acidianus sulfidivorans DSM-18786T, Metallosphaera hakonensis DSM-7519T, and Metallosphaera prunae DSM-10039T.</title>
        <authorList>
            <person name="Counts J.A."/>
            <person name="Kelly R.M."/>
        </authorList>
    </citation>
    <scope>NUCLEOTIDE SEQUENCE [LARGE SCALE GENOMIC DNA]</scope>
    <source>
        <strain evidence="6 7">JP7</strain>
    </source>
</reference>
<evidence type="ECO:0000256" key="2">
    <source>
        <dbReference type="ARBA" id="ARBA00022630"/>
    </source>
</evidence>
<proteinExistence type="predicted"/>
<dbReference type="InterPro" id="IPR006094">
    <property type="entry name" value="Oxid_FAD_bind_N"/>
</dbReference>
<evidence type="ECO:0000256" key="4">
    <source>
        <dbReference type="ARBA" id="ARBA00023002"/>
    </source>
</evidence>
<dbReference type="RefSeq" id="WP_110379732.1">
    <property type="nucleotide sequence ID" value="NZ_CP029288.2"/>
</dbReference>
<dbReference type="KEGG" id="asul:DFR86_04230"/>
<comment type="cofactor">
    <cofactor evidence="1">
        <name>FAD</name>
        <dbReference type="ChEBI" id="CHEBI:57692"/>
    </cofactor>
</comment>
<dbReference type="InterPro" id="IPR016169">
    <property type="entry name" value="FAD-bd_PCMH_sub2"/>
</dbReference>
<dbReference type="InterPro" id="IPR016171">
    <property type="entry name" value="Vanillyl_alc_oxidase_C-sub2"/>
</dbReference>
<dbReference type="InterPro" id="IPR016164">
    <property type="entry name" value="FAD-linked_Oxase-like_C"/>
</dbReference>
<dbReference type="GeneID" id="36837149"/>
<evidence type="ECO:0000259" key="5">
    <source>
        <dbReference type="PROSITE" id="PS51387"/>
    </source>
</evidence>
<dbReference type="AlphaFoldDB" id="A0A2U9ILD8"/>
<evidence type="ECO:0000313" key="6">
    <source>
        <dbReference type="EMBL" id="AWR96842.1"/>
    </source>
</evidence>
<dbReference type="Pfam" id="PF01565">
    <property type="entry name" value="FAD_binding_4"/>
    <property type="match status" value="1"/>
</dbReference>
<dbReference type="GO" id="GO:0004458">
    <property type="term" value="F:D-lactate dehydrogenase (cytochrome) activity"/>
    <property type="evidence" value="ECO:0007669"/>
    <property type="project" value="TreeGrafter"/>
</dbReference>
<evidence type="ECO:0000256" key="1">
    <source>
        <dbReference type="ARBA" id="ARBA00001974"/>
    </source>
</evidence>
<accession>A0A2U9ILD8</accession>
<dbReference type="InterPro" id="IPR036318">
    <property type="entry name" value="FAD-bd_PCMH-like_sf"/>
</dbReference>
<name>A0A2U9ILD8_9CREN</name>
<keyword evidence="3" id="KW-0274">FAD</keyword>
<dbReference type="GO" id="GO:0008720">
    <property type="term" value="F:D-lactate dehydrogenase (NAD+) activity"/>
    <property type="evidence" value="ECO:0007669"/>
    <property type="project" value="TreeGrafter"/>
</dbReference>
<feature type="domain" description="FAD-binding PCMH-type" evidence="5">
    <location>
        <begin position="41"/>
        <end position="211"/>
    </location>
</feature>
<dbReference type="SUPFAM" id="SSF55103">
    <property type="entry name" value="FAD-linked oxidases, C-terminal domain"/>
    <property type="match status" value="1"/>
</dbReference>
<organism evidence="6 7">
    <name type="scientific">Acidianus sulfidivorans JP7</name>
    <dbReference type="NCBI Taxonomy" id="619593"/>
    <lineage>
        <taxon>Archaea</taxon>
        <taxon>Thermoproteota</taxon>
        <taxon>Thermoprotei</taxon>
        <taxon>Sulfolobales</taxon>
        <taxon>Sulfolobaceae</taxon>
        <taxon>Acidianus</taxon>
    </lineage>
</organism>
<dbReference type="PANTHER" id="PTHR11748:SF118">
    <property type="entry name" value="ALKYLDIHYDROXYACETONEPHOSPHATE SYNTHASE (PRECURSOR)"/>
    <property type="match status" value="1"/>
</dbReference>
<gene>
    <name evidence="6" type="ORF">DFR86_04230</name>
</gene>